<reference evidence="1" key="1">
    <citation type="journal article" date="2022" name="J Environ Chem Eng">
        <title>Biodegradation of petroleum oil using a constructed nonpathogenic and heavy metal-tolerant bacterial consortium isolated from marine sponges.</title>
        <authorList>
            <person name="Dechsakulwatana C."/>
            <person name="Rungsihiranrut A."/>
            <person name="Muangchinda C."/>
            <person name="Ningthoujam R."/>
            <person name="Klankeo P."/>
            <person name="Pinyakong O."/>
        </authorList>
    </citation>
    <scope>NUCLEOTIDE SEQUENCE</scope>
    <source>
        <strain evidence="1">TL01-2</strain>
    </source>
</reference>
<dbReference type="Proteomes" id="UP001269400">
    <property type="component" value="Unassembled WGS sequence"/>
</dbReference>
<comment type="caution">
    <text evidence="1">The sequence shown here is derived from an EMBL/GenBank/DDBJ whole genome shotgun (WGS) entry which is preliminary data.</text>
</comment>
<proteinExistence type="predicted"/>
<dbReference type="RefSeq" id="WP_316911371.1">
    <property type="nucleotide sequence ID" value="NZ_JAPTGD010000002.1"/>
</dbReference>
<gene>
    <name evidence="1" type="ORF">O0Q50_23520</name>
</gene>
<dbReference type="AlphaFoldDB" id="A0AAX6NE33"/>
<evidence type="ECO:0008006" key="3">
    <source>
        <dbReference type="Google" id="ProtNLM"/>
    </source>
</evidence>
<accession>A0AAX6NE33</accession>
<evidence type="ECO:0000313" key="2">
    <source>
        <dbReference type="Proteomes" id="UP001269400"/>
    </source>
</evidence>
<evidence type="ECO:0000313" key="1">
    <source>
        <dbReference type="EMBL" id="MDU9694158.1"/>
    </source>
</evidence>
<reference evidence="1" key="2">
    <citation type="submission" date="2022-12" db="EMBL/GenBank/DDBJ databases">
        <authorList>
            <person name="Dechsakulwatana C."/>
            <person name="Rungsihiranrut A."/>
            <person name="Muangchinda C."/>
            <person name="Ningthoujam R."/>
            <person name="Klankeo P."/>
            <person name="Pinyakong O."/>
        </authorList>
    </citation>
    <scope>NUCLEOTIDE SEQUENCE</scope>
    <source>
        <strain evidence="1">TL01-2</strain>
    </source>
</reference>
<dbReference type="EMBL" id="JAPTGD010000002">
    <property type="protein sequence ID" value="MDU9694158.1"/>
    <property type="molecule type" value="Genomic_DNA"/>
</dbReference>
<sequence length="161" mass="18426">MLVKEVLNKIHEKELTIKELADLYGVSARTIEMKIKNLGYEWNNKQSAYYYTGTGLEPLNTNFSGLFSKANQKLVEQKQANSEIASASEGNRNLEESIANGELDTIDILLQSPKDRSKRVYRGFYFDNDVLNIIERVPKSYKSELVNEALRKVFKEKGLLD</sequence>
<name>A0AAX6NE33_PRIAR</name>
<protein>
    <recommendedName>
        <fullName evidence="3">HTH domain-containing protein</fullName>
    </recommendedName>
</protein>
<organism evidence="1 2">
    <name type="scientific">Priestia aryabhattai</name>
    <name type="common">Bacillus aryabhattai</name>
    <dbReference type="NCBI Taxonomy" id="412384"/>
    <lineage>
        <taxon>Bacteria</taxon>
        <taxon>Bacillati</taxon>
        <taxon>Bacillota</taxon>
        <taxon>Bacilli</taxon>
        <taxon>Bacillales</taxon>
        <taxon>Bacillaceae</taxon>
        <taxon>Priestia</taxon>
    </lineage>
</organism>